<dbReference type="PROSITE" id="PS50850">
    <property type="entry name" value="MFS"/>
    <property type="match status" value="1"/>
</dbReference>
<feature type="domain" description="Major facilitator superfamily (MFS) profile" evidence="7">
    <location>
        <begin position="14"/>
        <end position="399"/>
    </location>
</feature>
<dbReference type="PANTHER" id="PTHR43124">
    <property type="entry name" value="PURINE EFFLUX PUMP PBUE"/>
    <property type="match status" value="1"/>
</dbReference>
<dbReference type="PANTHER" id="PTHR43124:SF3">
    <property type="entry name" value="CHLORAMPHENICOL EFFLUX PUMP RV0191"/>
    <property type="match status" value="1"/>
</dbReference>
<feature type="transmembrane region" description="Helical" evidence="6">
    <location>
        <begin position="253"/>
        <end position="271"/>
    </location>
</feature>
<evidence type="ECO:0000313" key="8">
    <source>
        <dbReference type="EMBL" id="QIZ21126.1"/>
    </source>
</evidence>
<reference evidence="8 9" key="1">
    <citation type="journal article" date="2020" name="Nat. Microbiol.">
        <title>Lysogenic host-virus interactions in SAR11 marine bacteria.</title>
        <authorList>
            <person name="Morris R.M."/>
            <person name="Cain K.R."/>
            <person name="Hvorecny K.L."/>
            <person name="Kollman J.M."/>
        </authorList>
    </citation>
    <scope>NUCLEOTIDE SEQUENCE [LARGE SCALE GENOMIC DNA]</scope>
    <source>
        <strain evidence="8 9">NP1</strain>
    </source>
</reference>
<keyword evidence="3 6" id="KW-0812">Transmembrane</keyword>
<evidence type="ECO:0000256" key="6">
    <source>
        <dbReference type="SAM" id="Phobius"/>
    </source>
</evidence>
<evidence type="ECO:0000313" key="9">
    <source>
        <dbReference type="Proteomes" id="UP000501094"/>
    </source>
</evidence>
<dbReference type="GO" id="GO:0005886">
    <property type="term" value="C:plasma membrane"/>
    <property type="evidence" value="ECO:0007669"/>
    <property type="project" value="UniProtKB-SubCell"/>
</dbReference>
<dbReference type="AlphaFoldDB" id="A0A6H1Q345"/>
<feature type="transmembrane region" description="Helical" evidence="6">
    <location>
        <begin position="169"/>
        <end position="191"/>
    </location>
</feature>
<gene>
    <name evidence="8" type="ORF">E5R92_04950</name>
</gene>
<organism evidence="8 9">
    <name type="scientific">Candidatus Pelagibacter giovannonii</name>
    <dbReference type="NCBI Taxonomy" id="2563896"/>
    <lineage>
        <taxon>Bacteria</taxon>
        <taxon>Pseudomonadati</taxon>
        <taxon>Pseudomonadota</taxon>
        <taxon>Alphaproteobacteria</taxon>
        <taxon>Candidatus Pelagibacterales</taxon>
        <taxon>Candidatus Pelagibacteraceae</taxon>
        <taxon>Candidatus Pelagibacter</taxon>
    </lineage>
</organism>
<feature type="transmembrane region" description="Helical" evidence="6">
    <location>
        <begin position="109"/>
        <end position="129"/>
    </location>
</feature>
<proteinExistence type="predicted"/>
<dbReference type="RefSeq" id="WP_168606988.1">
    <property type="nucleotide sequence ID" value="NZ_CP038852.1"/>
</dbReference>
<feature type="transmembrane region" description="Helical" evidence="6">
    <location>
        <begin position="308"/>
        <end position="334"/>
    </location>
</feature>
<feature type="transmembrane region" description="Helical" evidence="6">
    <location>
        <begin position="12"/>
        <end position="32"/>
    </location>
</feature>
<dbReference type="InterPro" id="IPR011701">
    <property type="entry name" value="MFS"/>
</dbReference>
<feature type="transmembrane region" description="Helical" evidence="6">
    <location>
        <begin position="346"/>
        <end position="371"/>
    </location>
</feature>
<keyword evidence="4 6" id="KW-1133">Transmembrane helix</keyword>
<evidence type="ECO:0000256" key="5">
    <source>
        <dbReference type="ARBA" id="ARBA00023136"/>
    </source>
</evidence>
<dbReference type="GO" id="GO:0022857">
    <property type="term" value="F:transmembrane transporter activity"/>
    <property type="evidence" value="ECO:0007669"/>
    <property type="project" value="InterPro"/>
</dbReference>
<feature type="transmembrane region" description="Helical" evidence="6">
    <location>
        <begin position="52"/>
        <end position="73"/>
    </location>
</feature>
<dbReference type="Proteomes" id="UP000501094">
    <property type="component" value="Chromosome"/>
</dbReference>
<evidence type="ECO:0000259" key="7">
    <source>
        <dbReference type="PROSITE" id="PS50850"/>
    </source>
</evidence>
<feature type="transmembrane region" description="Helical" evidence="6">
    <location>
        <begin position="141"/>
        <end position="163"/>
    </location>
</feature>
<evidence type="ECO:0000256" key="4">
    <source>
        <dbReference type="ARBA" id="ARBA00022989"/>
    </source>
</evidence>
<feature type="transmembrane region" description="Helical" evidence="6">
    <location>
        <begin position="377"/>
        <end position="397"/>
    </location>
</feature>
<dbReference type="Gene3D" id="1.20.1250.20">
    <property type="entry name" value="MFS general substrate transporter like domains"/>
    <property type="match status" value="1"/>
</dbReference>
<feature type="transmembrane region" description="Helical" evidence="6">
    <location>
        <begin position="283"/>
        <end position="302"/>
    </location>
</feature>
<keyword evidence="5 6" id="KW-0472">Membrane</keyword>
<keyword evidence="9" id="KW-1185">Reference proteome</keyword>
<keyword evidence="2" id="KW-1003">Cell membrane</keyword>
<dbReference type="KEGG" id="peg:E5R92_04950"/>
<feature type="transmembrane region" description="Helical" evidence="6">
    <location>
        <begin position="211"/>
        <end position="233"/>
    </location>
</feature>
<accession>A0A6H1Q345</accession>
<protein>
    <submittedName>
        <fullName evidence="8">MFS transporter</fullName>
    </submittedName>
</protein>
<dbReference type="EMBL" id="CP038852">
    <property type="protein sequence ID" value="QIZ21126.1"/>
    <property type="molecule type" value="Genomic_DNA"/>
</dbReference>
<feature type="transmembrane region" description="Helical" evidence="6">
    <location>
        <begin position="80"/>
        <end position="97"/>
    </location>
</feature>
<evidence type="ECO:0000256" key="1">
    <source>
        <dbReference type="ARBA" id="ARBA00004651"/>
    </source>
</evidence>
<name>A0A6H1Q345_9PROT</name>
<dbReference type="SUPFAM" id="SSF103473">
    <property type="entry name" value="MFS general substrate transporter"/>
    <property type="match status" value="1"/>
</dbReference>
<dbReference type="Pfam" id="PF07690">
    <property type="entry name" value="MFS_1"/>
    <property type="match status" value="1"/>
</dbReference>
<sequence>MNKVILSKQKAITIFLVFALGYYISNLLRAITATISPNLVSEFNLSAGDLGLLGGGYFLGFASVQIPLGYLLDSKGPKKIVSYFLLIAIVGIISFSLSQNFTSLLISRILIGVGVGACLMGPLTAYRVWFQDETQQRANSWMLMTGAIGMLSSSLPVQFFLPIIGWRSIFGILAILTFFSIFLIVIFIPNWGKGNTHDEKGSLKEVWQNEFFKSLVPMGFFNYGGLFAIQTLWAGPWMVKVSGYTPEESANGLFIIYLSLLFSFLTWGYFVPKFSKNVSDAITLLKFGAPLNLIVLAFIIYLGPKAGAFHWAFFAVSSVFLSLSQPAVGMAFSLSNAGKALTSFNLLLFIGAFALQWIIGIIIDITMNFGFSEISGFRFAMIFFLLTSLFSYLFFLIKNLKN</sequence>
<comment type="subcellular location">
    <subcellularLocation>
        <location evidence="1">Cell membrane</location>
        <topology evidence="1">Multi-pass membrane protein</topology>
    </subcellularLocation>
</comment>
<evidence type="ECO:0000256" key="2">
    <source>
        <dbReference type="ARBA" id="ARBA00022475"/>
    </source>
</evidence>
<dbReference type="InterPro" id="IPR036259">
    <property type="entry name" value="MFS_trans_sf"/>
</dbReference>
<dbReference type="InterPro" id="IPR020846">
    <property type="entry name" value="MFS_dom"/>
</dbReference>
<evidence type="ECO:0000256" key="3">
    <source>
        <dbReference type="ARBA" id="ARBA00022692"/>
    </source>
</evidence>
<dbReference type="InterPro" id="IPR050189">
    <property type="entry name" value="MFS_Efflux_Transporters"/>
</dbReference>